<dbReference type="Proteomes" id="UP001195483">
    <property type="component" value="Unassembled WGS sequence"/>
</dbReference>
<dbReference type="InterPro" id="IPR058607">
    <property type="entry name" value="HMG-box_Cic-like"/>
</dbReference>
<feature type="region of interest" description="Disordered" evidence="8">
    <location>
        <begin position="681"/>
        <end position="705"/>
    </location>
</feature>
<dbReference type="FunFam" id="1.10.30.10:FF:000010">
    <property type="entry name" value="Capicua transcriptional repressor b"/>
    <property type="match status" value="1"/>
</dbReference>
<keyword evidence="11" id="KW-1185">Reference proteome</keyword>
<feature type="region of interest" description="Disordered" evidence="8">
    <location>
        <begin position="901"/>
        <end position="1005"/>
    </location>
</feature>
<feature type="compositionally biased region" description="Basic and acidic residues" evidence="8">
    <location>
        <begin position="1212"/>
        <end position="1226"/>
    </location>
</feature>
<dbReference type="GO" id="GO:0000981">
    <property type="term" value="F:DNA-binding transcription factor activity, RNA polymerase II-specific"/>
    <property type="evidence" value="ECO:0007669"/>
    <property type="project" value="TreeGrafter"/>
</dbReference>
<feature type="compositionally biased region" description="Basic and acidic residues" evidence="8">
    <location>
        <begin position="989"/>
        <end position="1005"/>
    </location>
</feature>
<feature type="region of interest" description="Disordered" evidence="8">
    <location>
        <begin position="2568"/>
        <end position="2629"/>
    </location>
</feature>
<protein>
    <recommendedName>
        <fullName evidence="9">HMG box domain-containing protein</fullName>
    </recommendedName>
</protein>
<feature type="region of interest" description="Disordered" evidence="8">
    <location>
        <begin position="2380"/>
        <end position="2451"/>
    </location>
</feature>
<evidence type="ECO:0000259" key="9">
    <source>
        <dbReference type="PROSITE" id="PS50118"/>
    </source>
</evidence>
<keyword evidence="5" id="KW-0804">Transcription</keyword>
<dbReference type="PANTHER" id="PTHR13059:SF13">
    <property type="entry name" value="PROTEIN CAPICUA HOMOLOG"/>
    <property type="match status" value="1"/>
</dbReference>
<sequence length="2629" mass="285539">MNRRSETRSRRGQTSTSFGPAPAAKTRRRGGTSLEEVEREVCKGNPDEPSTQESAQTPREDPADSMEATKGSSDMGHQQHQQQDMAANRTGNMARLTKKLSPDKEASETATSSRSSSSISTVPSTPATPTPPGSIQQRNPAESAETAAETVKSPTEEKVIAKPPKKRKAVDEIDQDLSAPVYQAKRPMINLQDWINQRVLARRNSTYQAGIIKNIIQNRRIGVLFDGEFDLAYYNDVLDNHSTDLISDHCPLAVMIAIGCKVCVRIIPEENIFYEGRIVEKKFQPIMYRIQLLNDSHAERFGSVVCVSRAAVRLLQPPWHEDLEEGIPDHHTPPPVSPQISIPASYPVGMHPLQPPVQMTHHPYMDSSSPLTRMERSPSLVQSASFERESSEDEMRSEEVYFDSSGLSTPRSGSATPGSRSGQSQSDGKTKQPPKKRETARSHSVQSGGSSRSSTPRSPVTAQKYKKGDVVSTPNGIRKKFNGKQWRRLCSKEGCTKESQRRGYCSRHLSLDNKTPRAAPTFPGMRKGEMKEGQIEWADSSRDSEYDHGNRKRFDIDETEAANMLVSLGNSRSTTPAFSPDPSQPSLSPRQRHASSPQSMRGLTTAFTPISPHNPNNSGYLVSPTRSWSTGTSKSGSSSSEHISPITPRFPQNAVSGLAISAFQCPTLPGATILNAKMEPNKSVDSGLDTNTPRSTKSVSEMSPQSFASVNPGSMFTSTVQQKLAAHALLSHQKGRSYSTNFDLQAINNKVQSTNIPAGLITKDKGIVYTKAVVTPGNVIIPQGGSAALGTAQLLSDSVGTMSQVMDHVLTKTSDGVTILKQNVTFRPQQCLADSGVISGELQQQMSVIAVTSQPDLRKPADPVVTTNPDMILEKKQVPVFQWHSLVPYLTPSTTVVTTVEPVPQPKPVSQPKPAPQPKPPPRPAPPRPSAIHQSISDPPPRDEDYDPDDYDDDVFDSKDEPLADEPTTIANTVKHMPGKRRTQSLSALKDKEEMRSPRKGKEKDHIRRPMNAFMIFSKRHRYLVHQRHPNQDNRTVSKILGEWWYALGPTEKKKYHDLAFQVKEAHFRQYPDWKWCSKDRKKSSTIAATLKQRSHSHRLGSTEDVIEPGDDFTEDSKKAEEGDPAGTSQSTALFEAKRGRSHSLSAVPRDEESQGFSPFRTRKEDTISEGPSKSNYETSGNSQTEGEERSRKESDKSGVQDEAMDEDGSSDDEKMVICEEGKSQENEEDIDSEADNIDLKCKEHVSDSETDSNTEEDIIENKAFPQQRFSPVMKPHVSSDITLRPKPIKRIPDSSFCGSGDSTIRSALNSHQFDDRLPSRPASNGSTFQPTGAVFKAKTKHLRMSTGSLQELRQSYKNTSDANFVSQRSESVSSAAKVAMSQHQHVKIHNITMATQGEQRIILSSNMETTLGDQNGRGPVISKFPQKTPRQIQSPAKPIPLAPQPQTLHQILIKPTGAPSGTHSNMNLSKPITSSTVQIMAASQTVVTCAGQGTSVVTPTFTTMGKPIATPVPVASIHRSHQVVNCKTTTSNLPLQTQSIIPNSNGNGNIKTVVIQGIPTSQYGMIINPPSSSPNKISPATSGHYLTTLRNVVTSQNLASQGNQTPTHTVAPPTMFTNIMVKPSTTILTTLAAPQAQNMVTSGSQSNLQPTPVQYILPSIRMQATPQGGKVQNILQMALPSGPVQPGSIQLTFAGNQPTQATTLQPTIQSVQHPIQAQVSLQSGKIQLTPIGTGIKVASVSSPGKIIHHPSPSASPQQQTLQVISQIPATASQQHVPIVTQLVTVNQGPGIITTPQQQMQIQSMSLSQPIVSIGLQQAQAAHIQGQIQQQLHQVQTVQQPIQVQHPTVQQALTVQHSNQTVQQVQIHQQHQAVPQTIHVHQQQPHNVQHSLHVQHQQQQALQTIQVQPTALQLQTQQQQQSIHPQQRVLLPSTQKVTYMQPVSATQVQISPSPASSPTIKMERVHHQGVTSPAYIQAYVGSVQQGQHGTVQQVLIQPQAARSPSLSSSVPARSNGNTVGIVSQPSIAPKPSTPGLNSQTPPPPTSQSPQFYQGVMNLKNQSYITMATDAKGDIGYITSSNLQPKPQKIKATIANIPVATESLQKFASIQPSKTVASPSHRPSSSASPVMSPSYSNTSILSSALLAPVTSQSPGQQTHNDHKPQKPSPLVLAPPPLKQTRGHSSESSEVKDQRSEEGDQEVPSDQDYDNAKPQRSCKGKRYREIVLESGIKGFKKERKIHKSSSQEAVDDRDKGPVTVDAAAKDTPTTPISSMSTVSGNSPSVSMAPPSIGRASPAVSVALPTSMPASTSSMSQLLAPPPAVAKAKHKPPPIPVPSSSPAGAPLSSPGINSPRKSIFKKSIDDGMEKVLERVNFERRFEALPQFNPEQTDSTTPLPQSPRAIISNYNKKKKKISSLAQTDQNAEGSNLSSPSYKSDTPTPTPKTPKSGRVFEDNRFFGKDFNLEALADTAISRPGELSESDLQSPCTPKTPSSDGQFSSLRRILDQRRNLVMQLFDEHGLFPSAQATSVFQAKYSDIFPSKSCLQLKIREVRQKMMAQSAAVEALAEATSSTGASSDSNPTPSTPSDKLGPAHALNNESTRTSDSHGNFGSGLAPSSQPAKSATDKSNN</sequence>
<dbReference type="SUPFAM" id="SSF47095">
    <property type="entry name" value="HMG-box"/>
    <property type="match status" value="1"/>
</dbReference>
<dbReference type="EMBL" id="JAEAOA010002354">
    <property type="protein sequence ID" value="KAK3597990.1"/>
    <property type="molecule type" value="Genomic_DNA"/>
</dbReference>
<feature type="region of interest" description="Disordered" evidence="8">
    <location>
        <begin position="2002"/>
        <end position="2050"/>
    </location>
</feature>
<feature type="compositionally biased region" description="Acidic residues" evidence="8">
    <location>
        <begin position="1105"/>
        <end position="1114"/>
    </location>
</feature>
<evidence type="ECO:0000256" key="3">
    <source>
        <dbReference type="ARBA" id="ARBA00023015"/>
    </source>
</evidence>
<evidence type="ECO:0000256" key="7">
    <source>
        <dbReference type="PROSITE-ProRule" id="PRU00267"/>
    </source>
</evidence>
<feature type="compositionally biased region" description="Basic and acidic residues" evidence="8">
    <location>
        <begin position="1187"/>
        <end position="1200"/>
    </location>
</feature>
<feature type="domain" description="HMG box" evidence="9">
    <location>
        <begin position="1007"/>
        <end position="1075"/>
    </location>
</feature>
<feature type="compositionally biased region" description="Low complexity" evidence="8">
    <location>
        <begin position="108"/>
        <end position="125"/>
    </location>
</feature>
<dbReference type="Pfam" id="PF00505">
    <property type="entry name" value="HMG_box"/>
    <property type="match status" value="1"/>
</dbReference>
<feature type="region of interest" description="Disordered" evidence="8">
    <location>
        <begin position="2474"/>
        <end position="2497"/>
    </location>
</feature>
<feature type="compositionally biased region" description="Polar residues" evidence="8">
    <location>
        <begin position="2416"/>
        <end position="2428"/>
    </location>
</feature>
<feature type="region of interest" description="Disordered" evidence="8">
    <location>
        <begin position="1"/>
        <end position="171"/>
    </location>
</feature>
<feature type="compositionally biased region" description="Pro residues" evidence="8">
    <location>
        <begin position="903"/>
        <end position="929"/>
    </location>
</feature>
<feature type="region of interest" description="Disordered" evidence="8">
    <location>
        <begin position="515"/>
        <end position="555"/>
    </location>
</feature>
<accession>A0AAE0W2L2</accession>
<feature type="region of interest" description="Disordered" evidence="8">
    <location>
        <begin position="355"/>
        <end position="478"/>
    </location>
</feature>
<dbReference type="SMART" id="SM00398">
    <property type="entry name" value="HMG"/>
    <property type="match status" value="1"/>
</dbReference>
<feature type="compositionally biased region" description="Basic and acidic residues" evidence="8">
    <location>
        <begin position="526"/>
        <end position="555"/>
    </location>
</feature>
<evidence type="ECO:0000256" key="2">
    <source>
        <dbReference type="ARBA" id="ARBA00022553"/>
    </source>
</evidence>
<feature type="compositionally biased region" description="Polar residues" evidence="8">
    <location>
        <begin position="584"/>
        <end position="626"/>
    </location>
</feature>
<feature type="region of interest" description="Disordered" evidence="8">
    <location>
        <begin position="1089"/>
        <end position="1268"/>
    </location>
</feature>
<feature type="compositionally biased region" description="Acidic residues" evidence="8">
    <location>
        <begin position="2197"/>
        <end position="2207"/>
    </location>
</feature>
<feature type="compositionally biased region" description="Acidic residues" evidence="8">
    <location>
        <begin position="944"/>
        <end position="955"/>
    </location>
</feature>
<evidence type="ECO:0000256" key="1">
    <source>
        <dbReference type="ARBA" id="ARBA00022491"/>
    </source>
</evidence>
<comment type="caution">
    <text evidence="10">The sequence shown here is derived from an EMBL/GenBank/DDBJ whole genome shotgun (WGS) entry which is preliminary data.</text>
</comment>
<evidence type="ECO:0000313" key="10">
    <source>
        <dbReference type="EMBL" id="KAK3597990.1"/>
    </source>
</evidence>
<keyword evidence="4 7" id="KW-0238">DNA-binding</keyword>
<evidence type="ECO:0000256" key="6">
    <source>
        <dbReference type="ARBA" id="ARBA00023242"/>
    </source>
</evidence>
<feature type="compositionally biased region" description="Basic and acidic residues" evidence="8">
    <location>
        <begin position="386"/>
        <end position="399"/>
    </location>
</feature>
<dbReference type="GO" id="GO:0005634">
    <property type="term" value="C:nucleus"/>
    <property type="evidence" value="ECO:0007669"/>
    <property type="project" value="UniProtKB-UniRule"/>
</dbReference>
<feature type="compositionally biased region" description="Basic and acidic residues" evidence="8">
    <location>
        <begin position="2182"/>
        <end position="2196"/>
    </location>
</feature>
<evidence type="ECO:0000313" key="11">
    <source>
        <dbReference type="Proteomes" id="UP001195483"/>
    </source>
</evidence>
<keyword evidence="1" id="KW-0678">Repressor</keyword>
<reference evidence="10" key="1">
    <citation type="journal article" date="2021" name="Genome Biol. Evol.">
        <title>A High-Quality Reference Genome for a Parasitic Bivalve with Doubly Uniparental Inheritance (Bivalvia: Unionida).</title>
        <authorList>
            <person name="Smith C.H."/>
        </authorList>
    </citation>
    <scope>NUCLEOTIDE SEQUENCE</scope>
    <source>
        <strain evidence="10">CHS0354</strain>
    </source>
</reference>
<feature type="compositionally biased region" description="Low complexity" evidence="8">
    <location>
        <begin position="2568"/>
        <end position="2587"/>
    </location>
</feature>
<feature type="region of interest" description="Disordered" evidence="8">
    <location>
        <begin position="2148"/>
        <end position="2358"/>
    </location>
</feature>
<feature type="compositionally biased region" description="Low complexity" evidence="8">
    <location>
        <begin position="442"/>
        <end position="461"/>
    </location>
</feature>
<gene>
    <name evidence="10" type="ORF">CHS0354_042342</name>
</gene>
<feature type="compositionally biased region" description="Polar residues" evidence="8">
    <location>
        <begin position="48"/>
        <end position="57"/>
    </location>
</feature>
<feature type="compositionally biased region" description="Low complexity" evidence="8">
    <location>
        <begin position="2300"/>
        <end position="2316"/>
    </location>
</feature>
<reference evidence="10" key="3">
    <citation type="submission" date="2023-05" db="EMBL/GenBank/DDBJ databases">
        <authorList>
            <person name="Smith C.H."/>
        </authorList>
    </citation>
    <scope>NUCLEOTIDE SEQUENCE</scope>
    <source>
        <strain evidence="10">CHS0354</strain>
        <tissue evidence="10">Mantle</tissue>
    </source>
</reference>
<keyword evidence="2" id="KW-0597">Phosphoprotein</keyword>
<name>A0AAE0W2L2_9BIVA</name>
<dbReference type="PANTHER" id="PTHR13059">
    <property type="entry name" value="HMG-BOX TRANSCRIPTION FACTOR BBX"/>
    <property type="match status" value="1"/>
</dbReference>
<feature type="region of interest" description="Disordered" evidence="8">
    <location>
        <begin position="570"/>
        <end position="648"/>
    </location>
</feature>
<feature type="compositionally biased region" description="Basic residues" evidence="8">
    <location>
        <begin position="2232"/>
        <end position="2241"/>
    </location>
</feature>
<feature type="compositionally biased region" description="Basic and acidic residues" evidence="8">
    <location>
        <begin position="1238"/>
        <end position="1248"/>
    </location>
</feature>
<feature type="compositionally biased region" description="Polar residues" evidence="8">
    <location>
        <begin position="2148"/>
        <end position="2157"/>
    </location>
</feature>
<feature type="compositionally biased region" description="Polar residues" evidence="8">
    <location>
        <begin position="2385"/>
        <end position="2395"/>
    </location>
</feature>
<organism evidence="10 11">
    <name type="scientific">Potamilus streckersoni</name>
    <dbReference type="NCBI Taxonomy" id="2493646"/>
    <lineage>
        <taxon>Eukaryota</taxon>
        <taxon>Metazoa</taxon>
        <taxon>Spiralia</taxon>
        <taxon>Lophotrochozoa</taxon>
        <taxon>Mollusca</taxon>
        <taxon>Bivalvia</taxon>
        <taxon>Autobranchia</taxon>
        <taxon>Heteroconchia</taxon>
        <taxon>Palaeoheterodonta</taxon>
        <taxon>Unionida</taxon>
        <taxon>Unionoidea</taxon>
        <taxon>Unionidae</taxon>
        <taxon>Ambleminae</taxon>
        <taxon>Lampsilini</taxon>
        <taxon>Potamilus</taxon>
    </lineage>
</organism>
<feature type="compositionally biased region" description="Polar residues" evidence="8">
    <location>
        <begin position="2480"/>
        <end position="2497"/>
    </location>
</feature>
<feature type="DNA-binding region" description="HMG box" evidence="7">
    <location>
        <begin position="1007"/>
        <end position="1075"/>
    </location>
</feature>
<feature type="compositionally biased region" description="Low complexity" evidence="8">
    <location>
        <begin position="627"/>
        <end position="640"/>
    </location>
</feature>
<feature type="compositionally biased region" description="Acidic residues" evidence="8">
    <location>
        <begin position="1227"/>
        <end position="1237"/>
    </location>
</feature>
<dbReference type="Pfam" id="PF16090">
    <property type="entry name" value="DUF4819"/>
    <property type="match status" value="1"/>
</dbReference>
<dbReference type="InterPro" id="IPR032147">
    <property type="entry name" value="Cic_dom"/>
</dbReference>
<dbReference type="InterPro" id="IPR009071">
    <property type="entry name" value="HMG_box_dom"/>
</dbReference>
<feature type="compositionally biased region" description="Polar residues" evidence="8">
    <location>
        <begin position="405"/>
        <end position="427"/>
    </location>
</feature>
<evidence type="ECO:0000256" key="5">
    <source>
        <dbReference type="ARBA" id="ARBA00023163"/>
    </source>
</evidence>
<dbReference type="GO" id="GO:0000977">
    <property type="term" value="F:RNA polymerase II transcription regulatory region sequence-specific DNA binding"/>
    <property type="evidence" value="ECO:0007669"/>
    <property type="project" value="TreeGrafter"/>
</dbReference>
<feature type="compositionally biased region" description="Acidic residues" evidence="8">
    <location>
        <begin position="1249"/>
        <end position="1259"/>
    </location>
</feature>
<dbReference type="InterPro" id="IPR036910">
    <property type="entry name" value="HMG_box_dom_sf"/>
</dbReference>
<dbReference type="Pfam" id="PF25981">
    <property type="entry name" value="HTH_Cic_C"/>
    <property type="match status" value="1"/>
</dbReference>
<feature type="compositionally biased region" description="Polar residues" evidence="8">
    <location>
        <begin position="2596"/>
        <end position="2629"/>
    </location>
</feature>
<keyword evidence="3" id="KW-0805">Transcription regulation</keyword>
<feature type="compositionally biased region" description="Low complexity" evidence="8">
    <location>
        <begin position="2117"/>
        <end position="2134"/>
    </location>
</feature>
<reference evidence="10" key="2">
    <citation type="journal article" date="2021" name="Genome Biol. Evol.">
        <title>Developing a high-quality reference genome for a parasitic bivalve with doubly uniparental inheritance (Bivalvia: Unionida).</title>
        <authorList>
            <person name="Smith C.H."/>
        </authorList>
    </citation>
    <scope>NUCLEOTIDE SEQUENCE</scope>
    <source>
        <strain evidence="10">CHS0354</strain>
        <tissue evidence="10">Mantle</tissue>
    </source>
</reference>
<dbReference type="InterPro" id="IPR058606">
    <property type="entry name" value="HTH_Cic_C"/>
</dbReference>
<feature type="compositionally biased region" description="Polar residues" evidence="8">
    <location>
        <begin position="688"/>
        <end position="705"/>
    </location>
</feature>
<dbReference type="CDD" id="cd21990">
    <property type="entry name" value="HMG-box_CIC-like"/>
    <property type="match status" value="1"/>
</dbReference>
<evidence type="ECO:0000256" key="8">
    <source>
        <dbReference type="SAM" id="MobiDB-lite"/>
    </source>
</evidence>
<feature type="compositionally biased region" description="Polar residues" evidence="8">
    <location>
        <begin position="2265"/>
        <end position="2283"/>
    </location>
</feature>
<proteinExistence type="predicted"/>
<dbReference type="Gene3D" id="1.10.30.10">
    <property type="entry name" value="High mobility group box domain"/>
    <property type="match status" value="1"/>
</dbReference>
<feature type="compositionally biased region" description="Polar residues" evidence="8">
    <location>
        <begin position="1170"/>
        <end position="1185"/>
    </location>
</feature>
<feature type="compositionally biased region" description="Low complexity" evidence="8">
    <location>
        <begin position="2429"/>
        <end position="2438"/>
    </location>
</feature>
<evidence type="ECO:0000256" key="4">
    <source>
        <dbReference type="ARBA" id="ARBA00023125"/>
    </source>
</evidence>
<feature type="compositionally biased region" description="Low complexity" evidence="8">
    <location>
        <begin position="2002"/>
        <end position="2014"/>
    </location>
</feature>
<feature type="compositionally biased region" description="Low complexity" evidence="8">
    <location>
        <begin position="71"/>
        <end position="87"/>
    </location>
</feature>
<feature type="compositionally biased region" description="Low complexity" evidence="8">
    <location>
        <begin position="2337"/>
        <end position="2349"/>
    </location>
</feature>
<dbReference type="PROSITE" id="PS50118">
    <property type="entry name" value="HMG_BOX_2"/>
    <property type="match status" value="1"/>
</dbReference>
<dbReference type="InterPro" id="IPR052412">
    <property type="entry name" value="CC-Dev_Transcription_Reg"/>
</dbReference>
<feature type="region of interest" description="Disordered" evidence="8">
    <location>
        <begin position="2111"/>
        <end position="2134"/>
    </location>
</feature>
<feature type="compositionally biased region" description="Polar residues" evidence="8">
    <location>
        <begin position="2015"/>
        <end position="2026"/>
    </location>
</feature>
<keyword evidence="6 7" id="KW-0539">Nucleus</keyword>